<organism evidence="4 5">
    <name type="scientific">Pigmentiphaga aceris</name>
    <dbReference type="NCBI Taxonomy" id="1940612"/>
    <lineage>
        <taxon>Bacteria</taxon>
        <taxon>Pseudomonadati</taxon>
        <taxon>Pseudomonadota</taxon>
        <taxon>Betaproteobacteria</taxon>
        <taxon>Burkholderiales</taxon>
        <taxon>Alcaligenaceae</taxon>
        <taxon>Pigmentiphaga</taxon>
    </lineage>
</organism>
<dbReference type="Proteomes" id="UP000325161">
    <property type="component" value="Chromosome"/>
</dbReference>
<dbReference type="OrthoDB" id="9810880at2"/>
<dbReference type="GO" id="GO:0008902">
    <property type="term" value="F:hydroxymethylpyrimidine kinase activity"/>
    <property type="evidence" value="ECO:0007669"/>
    <property type="project" value="UniProtKB-EC"/>
</dbReference>
<dbReference type="GO" id="GO:0009228">
    <property type="term" value="P:thiamine biosynthetic process"/>
    <property type="evidence" value="ECO:0007669"/>
    <property type="project" value="InterPro"/>
</dbReference>
<dbReference type="PANTHER" id="PTHR20858">
    <property type="entry name" value="PHOSPHOMETHYLPYRIMIDINE KINASE"/>
    <property type="match status" value="1"/>
</dbReference>
<dbReference type="InterPro" id="IPR013749">
    <property type="entry name" value="PM/HMP-P_kinase-1"/>
</dbReference>
<dbReference type="PANTHER" id="PTHR20858:SF17">
    <property type="entry name" value="HYDROXYMETHYLPYRIMIDINE_PHOSPHOMETHYLPYRIMIDINE KINASE THI20-RELATED"/>
    <property type="match status" value="1"/>
</dbReference>
<protein>
    <recommendedName>
        <fullName evidence="2">hydroxymethylpyrimidine kinase</fullName>
        <ecNumber evidence="2">2.7.1.49</ecNumber>
    </recommendedName>
</protein>
<evidence type="ECO:0000256" key="1">
    <source>
        <dbReference type="ARBA" id="ARBA00004948"/>
    </source>
</evidence>
<dbReference type="InterPro" id="IPR029056">
    <property type="entry name" value="Ribokinase-like"/>
</dbReference>
<dbReference type="Gene3D" id="3.40.1190.20">
    <property type="match status" value="1"/>
</dbReference>
<keyword evidence="4" id="KW-0808">Transferase</keyword>
<keyword evidence="4" id="KW-0418">Kinase</keyword>
<dbReference type="GO" id="GO:0005829">
    <property type="term" value="C:cytosol"/>
    <property type="evidence" value="ECO:0007669"/>
    <property type="project" value="TreeGrafter"/>
</dbReference>
<evidence type="ECO:0000259" key="3">
    <source>
        <dbReference type="Pfam" id="PF08543"/>
    </source>
</evidence>
<evidence type="ECO:0000313" key="5">
    <source>
        <dbReference type="Proteomes" id="UP000325161"/>
    </source>
</evidence>
<feature type="domain" description="Pyridoxamine kinase/Phosphomethylpyrimidine kinase" evidence="3">
    <location>
        <begin position="8"/>
        <end position="258"/>
    </location>
</feature>
<comment type="pathway">
    <text evidence="1">Cofactor biosynthesis; thiamine diphosphate biosynthesis.</text>
</comment>
<name>A0A5C0B8E8_9BURK</name>
<dbReference type="KEGG" id="pacr:FXN63_23280"/>
<proteinExistence type="predicted"/>
<dbReference type="AlphaFoldDB" id="A0A5C0B8E8"/>
<gene>
    <name evidence="4" type="ORF">FXN63_23280</name>
</gene>
<reference evidence="4 5" key="1">
    <citation type="submission" date="2019-08" db="EMBL/GenBank/DDBJ databases">
        <title>Amphibian skin-associated Pigmentiphaga: genome sequence and occurrence across geography and hosts.</title>
        <authorList>
            <person name="Bletz M.C."/>
            <person name="Bunk B."/>
            <person name="Sproeer C."/>
            <person name="Biwer P."/>
            <person name="Reiter S."/>
            <person name="Rabemananjara F.C.E."/>
            <person name="Schulz S."/>
            <person name="Overmann J."/>
            <person name="Vences M."/>
        </authorList>
    </citation>
    <scope>NUCLEOTIDE SEQUENCE [LARGE SCALE GENOMIC DNA]</scope>
    <source>
        <strain evidence="4 5">Mada1488</strain>
    </source>
</reference>
<dbReference type="SUPFAM" id="SSF53613">
    <property type="entry name" value="Ribokinase-like"/>
    <property type="match status" value="1"/>
</dbReference>
<evidence type="ECO:0000313" key="4">
    <source>
        <dbReference type="EMBL" id="QEI09521.1"/>
    </source>
</evidence>
<evidence type="ECO:0000256" key="2">
    <source>
        <dbReference type="ARBA" id="ARBA00012135"/>
    </source>
</evidence>
<accession>A0A5C0B8E8</accession>
<dbReference type="CDD" id="cd01169">
    <property type="entry name" value="HMPP_kinase"/>
    <property type="match status" value="1"/>
</dbReference>
<keyword evidence="5" id="KW-1185">Reference proteome</keyword>
<dbReference type="EC" id="2.7.1.49" evidence="2"/>
<sequence length="288" mass="30304">MICLSPSDPTGGGGIQSDLLTGASMGCHVLSVLTGLTVQDSAGLEDSRPINSDWIDDQARCLLEDMPVRAMKVGGLFTTEAVSVVAELSADYSALPLVLHLGADPPETPDAETEDGAEDVLAATIELLVPQSKLVVVDRQRLSQWLHDGVLISDTEGAESDAEDAVQMLLALGAERVLTTGLHEPGEQVVNHLYGADEPTVAYPWPRLPGNYRGAGSTLSTAVAALLSHGLDIQDAVAEAQDYTWQALSAGFRPGMGRMLPDRFFWARKAAAEAAEAAAAGLDAETED</sequence>
<dbReference type="GO" id="GO:0008972">
    <property type="term" value="F:phosphomethylpyrimidine kinase activity"/>
    <property type="evidence" value="ECO:0007669"/>
    <property type="project" value="InterPro"/>
</dbReference>
<dbReference type="EMBL" id="CP043046">
    <property type="protein sequence ID" value="QEI09521.1"/>
    <property type="molecule type" value="Genomic_DNA"/>
</dbReference>
<dbReference type="UniPathway" id="UPA00060">
    <property type="reaction ID" value="UER00138"/>
</dbReference>
<dbReference type="InterPro" id="IPR004399">
    <property type="entry name" value="HMP/HMP-P_kinase_dom"/>
</dbReference>
<dbReference type="Pfam" id="PF08543">
    <property type="entry name" value="Phos_pyr_kin"/>
    <property type="match status" value="1"/>
</dbReference>
<dbReference type="GO" id="GO:0009229">
    <property type="term" value="P:thiamine diphosphate biosynthetic process"/>
    <property type="evidence" value="ECO:0007669"/>
    <property type="project" value="UniProtKB-UniPathway"/>
</dbReference>